<dbReference type="KEGG" id="sng:SNE_A21330"/>
<dbReference type="Proteomes" id="UP000000496">
    <property type="component" value="Chromosome gsn.131"/>
</dbReference>
<keyword evidence="1" id="KW-1133">Transmembrane helix</keyword>
<protein>
    <submittedName>
        <fullName evidence="2">Uncharacterized protein</fullName>
    </submittedName>
</protein>
<keyword evidence="3" id="KW-1185">Reference proteome</keyword>
<evidence type="ECO:0000313" key="2">
    <source>
        <dbReference type="EMBL" id="CCB90010.1"/>
    </source>
</evidence>
<feature type="transmembrane region" description="Helical" evidence="1">
    <location>
        <begin position="170"/>
        <end position="191"/>
    </location>
</feature>
<evidence type="ECO:0000256" key="1">
    <source>
        <dbReference type="SAM" id="Phobius"/>
    </source>
</evidence>
<reference key="1">
    <citation type="journal article" date="2011" name="Mol. Biol. Evol.">
        <title>Unity in variety -- the pan-genome of the Chlamydiae.</title>
        <authorList>
            <person name="Collingro A."/>
            <person name="Tischler P."/>
            <person name="Weinmaier T."/>
            <person name="Penz T."/>
            <person name="Heinz E."/>
            <person name="Brunham R.C."/>
            <person name="Read T.D."/>
            <person name="Bavoil P.M."/>
            <person name="Sachse K."/>
            <person name="Kahane S."/>
            <person name="Friedman M.G."/>
            <person name="Rattei T."/>
            <person name="Myers G.S.A."/>
            <person name="Horn M."/>
        </authorList>
    </citation>
    <scope>NUCLEOTIDE SEQUENCE</scope>
    <source>
        <strain>Z</strain>
    </source>
</reference>
<dbReference type="EMBL" id="FR872582">
    <property type="protein sequence ID" value="CCB90010.1"/>
    <property type="molecule type" value="Genomic_DNA"/>
</dbReference>
<feature type="transmembrane region" description="Helical" evidence="1">
    <location>
        <begin position="107"/>
        <end position="125"/>
    </location>
</feature>
<evidence type="ECO:0000313" key="3">
    <source>
        <dbReference type="Proteomes" id="UP000000496"/>
    </source>
</evidence>
<organism evidence="2 3">
    <name type="scientific">Simkania negevensis (strain ATCC VR-1471 / DSM 27360 / Z)</name>
    <dbReference type="NCBI Taxonomy" id="331113"/>
    <lineage>
        <taxon>Bacteria</taxon>
        <taxon>Pseudomonadati</taxon>
        <taxon>Chlamydiota</taxon>
        <taxon>Chlamydiia</taxon>
        <taxon>Parachlamydiales</taxon>
        <taxon>Simkaniaceae</taxon>
        <taxon>Simkania</taxon>
    </lineage>
</organism>
<proteinExistence type="predicted"/>
<dbReference type="HOGENOM" id="CLU_1174793_0_0_0"/>
<name>F8L3Y0_SIMNZ</name>
<feature type="transmembrane region" description="Helical" evidence="1">
    <location>
        <begin position="211"/>
        <end position="230"/>
    </location>
</feature>
<keyword evidence="1" id="KW-0812">Transmembrane</keyword>
<dbReference type="RefSeq" id="WP_013944476.1">
    <property type="nucleotide sequence ID" value="NC_015713.1"/>
</dbReference>
<reference evidence="2 3" key="2">
    <citation type="journal article" date="2011" name="Mol. Biol. Evol.">
        <title>Unity in variety--the pan-genome of the Chlamydiae.</title>
        <authorList>
            <person name="Collingro A."/>
            <person name="Tischler P."/>
            <person name="Weinmaier T."/>
            <person name="Penz T."/>
            <person name="Heinz E."/>
            <person name="Brunham R.C."/>
            <person name="Read T.D."/>
            <person name="Bavoil P.M."/>
            <person name="Sachse K."/>
            <person name="Kahane S."/>
            <person name="Friedman M.G."/>
            <person name="Rattei T."/>
            <person name="Myers G.S."/>
            <person name="Horn M."/>
        </authorList>
    </citation>
    <scope>NUCLEOTIDE SEQUENCE [LARGE SCALE GENOMIC DNA]</scope>
    <source>
        <strain evidence="3">ATCC VR-1471 / Z</strain>
    </source>
</reference>
<dbReference type="STRING" id="331113.SNE_A21330"/>
<accession>F8L3Y0</accession>
<sequence length="236" mass="26163">MTNLLAIDIKGPVNFACSVAIGSRQVLRLLNGACLWFQEIAQKTSFTALGYELDVKALSTNLLKPLDNQIYIIKALGEVLDFPEKCLARVFTIEGIRHAIKTASDSFASMRCLAMFGVIVLTPYIRGLGLAKNFLGATAALLDIIIRVRDLVKLVYRPIKSEDELKKARFEWLGHMLMLVAYVCTIQLNFFGGCKTLFKDVIEPKKHMPGLLFNIWGTGASACILGNIAVEYFSPK</sequence>
<gene>
    <name evidence="2" type="ordered locus">SNE_A21330</name>
</gene>
<keyword evidence="1" id="KW-0472">Membrane</keyword>
<dbReference type="AlphaFoldDB" id="F8L3Y0"/>